<name>A0AAD9H6N4_9PEZI</name>
<gene>
    <name evidence="1" type="ORF">LX32DRAFT_163499</name>
</gene>
<keyword evidence="2" id="KW-1185">Reference proteome</keyword>
<evidence type="ECO:0000313" key="2">
    <source>
        <dbReference type="Proteomes" id="UP001232148"/>
    </source>
</evidence>
<dbReference type="AlphaFoldDB" id="A0AAD9H6N4"/>
<sequence length="190" mass="21116">MWSRSPFHATNVPTYLPTYLTVISWSLPCCGRRQVSRTLLFSTHQITCPGTTLPACLPALHTYLCRHGSVSVPTLPTYPGSYVQIFLCPGPRSQSAKLHESTVYVPLSFCLFSKQPASLSSPLLVPQAGLDLRSRLDSVPATSDKARRVFTLTIRHRLSSRSHTCSHRPLRCVSVRYHSPVFLQPLPSLS</sequence>
<dbReference type="Proteomes" id="UP001232148">
    <property type="component" value="Unassembled WGS sequence"/>
</dbReference>
<comment type="caution">
    <text evidence="1">The sequence shown here is derived from an EMBL/GenBank/DDBJ whole genome shotgun (WGS) entry which is preliminary data.</text>
</comment>
<organism evidence="1 2">
    <name type="scientific">Colletotrichum zoysiae</name>
    <dbReference type="NCBI Taxonomy" id="1216348"/>
    <lineage>
        <taxon>Eukaryota</taxon>
        <taxon>Fungi</taxon>
        <taxon>Dikarya</taxon>
        <taxon>Ascomycota</taxon>
        <taxon>Pezizomycotina</taxon>
        <taxon>Sordariomycetes</taxon>
        <taxon>Hypocreomycetidae</taxon>
        <taxon>Glomerellales</taxon>
        <taxon>Glomerellaceae</taxon>
        <taxon>Colletotrichum</taxon>
        <taxon>Colletotrichum graminicola species complex</taxon>
    </lineage>
</organism>
<protein>
    <submittedName>
        <fullName evidence="1">Uncharacterized protein</fullName>
    </submittedName>
</protein>
<accession>A0AAD9H6N4</accession>
<proteinExistence type="predicted"/>
<dbReference type="EMBL" id="MU843012">
    <property type="protein sequence ID" value="KAK2023123.1"/>
    <property type="molecule type" value="Genomic_DNA"/>
</dbReference>
<reference evidence="1" key="1">
    <citation type="submission" date="2021-06" db="EMBL/GenBank/DDBJ databases">
        <title>Comparative genomics, transcriptomics and evolutionary studies reveal genomic signatures of adaptation to plant cell wall in hemibiotrophic fungi.</title>
        <authorList>
            <consortium name="DOE Joint Genome Institute"/>
            <person name="Baroncelli R."/>
            <person name="Diaz J.F."/>
            <person name="Benocci T."/>
            <person name="Peng M."/>
            <person name="Battaglia E."/>
            <person name="Haridas S."/>
            <person name="Andreopoulos W."/>
            <person name="Labutti K."/>
            <person name="Pangilinan J."/>
            <person name="Floch G.L."/>
            <person name="Makela M.R."/>
            <person name="Henrissat B."/>
            <person name="Grigoriev I.V."/>
            <person name="Crouch J.A."/>
            <person name="De Vries R.P."/>
            <person name="Sukno S.A."/>
            <person name="Thon M.R."/>
        </authorList>
    </citation>
    <scope>NUCLEOTIDE SEQUENCE</scope>
    <source>
        <strain evidence="1">MAFF235873</strain>
    </source>
</reference>
<evidence type="ECO:0000313" key="1">
    <source>
        <dbReference type="EMBL" id="KAK2023123.1"/>
    </source>
</evidence>